<dbReference type="EMBL" id="LXQA010246739">
    <property type="protein sequence ID" value="MCI37637.1"/>
    <property type="molecule type" value="Genomic_DNA"/>
</dbReference>
<proteinExistence type="predicted"/>
<evidence type="ECO:0000313" key="3">
    <source>
        <dbReference type="Proteomes" id="UP000265520"/>
    </source>
</evidence>
<feature type="region of interest" description="Disordered" evidence="1">
    <location>
        <begin position="39"/>
        <end position="99"/>
    </location>
</feature>
<comment type="caution">
    <text evidence="2">The sequence shown here is derived from an EMBL/GenBank/DDBJ whole genome shotgun (WGS) entry which is preliminary data.</text>
</comment>
<dbReference type="Proteomes" id="UP000265520">
    <property type="component" value="Unassembled WGS sequence"/>
</dbReference>
<organism evidence="2 3">
    <name type="scientific">Trifolium medium</name>
    <dbReference type="NCBI Taxonomy" id="97028"/>
    <lineage>
        <taxon>Eukaryota</taxon>
        <taxon>Viridiplantae</taxon>
        <taxon>Streptophyta</taxon>
        <taxon>Embryophyta</taxon>
        <taxon>Tracheophyta</taxon>
        <taxon>Spermatophyta</taxon>
        <taxon>Magnoliopsida</taxon>
        <taxon>eudicotyledons</taxon>
        <taxon>Gunneridae</taxon>
        <taxon>Pentapetalae</taxon>
        <taxon>rosids</taxon>
        <taxon>fabids</taxon>
        <taxon>Fabales</taxon>
        <taxon>Fabaceae</taxon>
        <taxon>Papilionoideae</taxon>
        <taxon>50 kb inversion clade</taxon>
        <taxon>NPAAA clade</taxon>
        <taxon>Hologalegina</taxon>
        <taxon>IRL clade</taxon>
        <taxon>Trifolieae</taxon>
        <taxon>Trifolium</taxon>
    </lineage>
</organism>
<name>A0A392RMZ1_9FABA</name>
<sequence length="99" mass="10862">MFIERMRTVFESDWLSYLTKSTQTKDNLDEPVSPDVQLIVGEKDGAKGAKRKRRGELPRPSKVLKKGGGSASQIVDLEAGGSSPPPKGGRTLWVRPINL</sequence>
<evidence type="ECO:0000313" key="2">
    <source>
        <dbReference type="EMBL" id="MCI37637.1"/>
    </source>
</evidence>
<feature type="non-terminal residue" evidence="2">
    <location>
        <position position="99"/>
    </location>
</feature>
<dbReference type="AlphaFoldDB" id="A0A392RMZ1"/>
<evidence type="ECO:0000256" key="1">
    <source>
        <dbReference type="SAM" id="MobiDB-lite"/>
    </source>
</evidence>
<reference evidence="2 3" key="1">
    <citation type="journal article" date="2018" name="Front. Plant Sci.">
        <title>Red Clover (Trifolium pratense) and Zigzag Clover (T. medium) - A Picture of Genomic Similarities and Differences.</title>
        <authorList>
            <person name="Dluhosova J."/>
            <person name="Istvanek J."/>
            <person name="Nedelnik J."/>
            <person name="Repkova J."/>
        </authorList>
    </citation>
    <scope>NUCLEOTIDE SEQUENCE [LARGE SCALE GENOMIC DNA]</scope>
    <source>
        <strain evidence="3">cv. 10/8</strain>
        <tissue evidence="2">Leaf</tissue>
    </source>
</reference>
<protein>
    <submittedName>
        <fullName evidence="2">Uncharacterized protein</fullName>
    </submittedName>
</protein>
<accession>A0A392RMZ1</accession>
<keyword evidence="3" id="KW-1185">Reference proteome</keyword>